<keyword evidence="8" id="KW-1185">Reference proteome</keyword>
<feature type="compositionally biased region" description="Polar residues" evidence="5">
    <location>
        <begin position="134"/>
        <end position="143"/>
    </location>
</feature>
<keyword evidence="3" id="KW-0862">Zinc</keyword>
<dbReference type="InterPro" id="IPR047134">
    <property type="entry name" value="RNF4"/>
</dbReference>
<feature type="region of interest" description="Disordered" evidence="5">
    <location>
        <begin position="84"/>
        <end position="153"/>
    </location>
</feature>
<dbReference type="PROSITE" id="PS00518">
    <property type="entry name" value="ZF_RING_1"/>
    <property type="match status" value="1"/>
</dbReference>
<dbReference type="OrthoDB" id="6270329at2759"/>
<sequence length="283" mass="30903">MATALPFAEQRFDPSSAAELSLVDLPSDPAEWQVAWPPGLPSLPSLHQDISATLPSAGLASHQPPSALRLGALDLSSNFTNRLAVGRPTSTRSQAIPDFRSRPLTGMPPPRPQVSVDDDPNRNPNRAPKRRRTASTLGPQQAAPSLAFPVPFDDDNPFVDDNVKADEDDLPTIDLTNVEAAVPEKSKEPENDQIVKMSTFQCSICLDDAKTVTVTHCGHLFCQECLHKSLHLNPSRGLCPVCRAKIDMKPRSAYTSKTKGYWPLELKFVTVDKKGKHKADSLQ</sequence>
<comment type="caution">
    <text evidence="7">The sequence shown here is derived from an EMBL/GenBank/DDBJ whole genome shotgun (WGS) entry which is preliminary data.</text>
</comment>
<dbReference type="PANTHER" id="PTHR23041:SF78">
    <property type="entry name" value="E3 UBIQUITIN-PROTEIN LIGASE RNF4"/>
    <property type="match status" value="1"/>
</dbReference>
<evidence type="ECO:0000256" key="1">
    <source>
        <dbReference type="ARBA" id="ARBA00022723"/>
    </source>
</evidence>
<reference evidence="7 8" key="1">
    <citation type="journal article" date="2015" name="BMC Genomics">
        <title>Insights from the genome of Ophiocordyceps polyrhachis-furcata to pathogenicity and host specificity in insect fungi.</title>
        <authorList>
            <person name="Wichadakul D."/>
            <person name="Kobmoo N."/>
            <person name="Ingsriswang S."/>
            <person name="Tangphatsornruang S."/>
            <person name="Chantasingh D."/>
            <person name="Luangsa-ard J.J."/>
            <person name="Eurwilaichitr L."/>
        </authorList>
    </citation>
    <scope>NUCLEOTIDE SEQUENCE [LARGE SCALE GENOMIC DNA]</scope>
    <source>
        <strain evidence="7 8">BCC 54312</strain>
    </source>
</reference>
<dbReference type="STRING" id="1330021.A0A367L438"/>
<evidence type="ECO:0000256" key="4">
    <source>
        <dbReference type="PROSITE-ProRule" id="PRU00175"/>
    </source>
</evidence>
<gene>
    <name evidence="7" type="ORF">L249_1464</name>
</gene>
<dbReference type="PANTHER" id="PTHR23041">
    <property type="entry name" value="RING FINGER DOMAIN-CONTAINING"/>
    <property type="match status" value="1"/>
</dbReference>
<accession>A0A367L438</accession>
<dbReference type="Proteomes" id="UP000253664">
    <property type="component" value="Unassembled WGS sequence"/>
</dbReference>
<dbReference type="AlphaFoldDB" id="A0A367L438"/>
<evidence type="ECO:0000256" key="3">
    <source>
        <dbReference type="ARBA" id="ARBA00022833"/>
    </source>
</evidence>
<evidence type="ECO:0000256" key="5">
    <source>
        <dbReference type="SAM" id="MobiDB-lite"/>
    </source>
</evidence>
<dbReference type="Gene3D" id="3.30.40.10">
    <property type="entry name" value="Zinc/RING finger domain, C3HC4 (zinc finger)"/>
    <property type="match status" value="1"/>
</dbReference>
<proteinExistence type="predicted"/>
<dbReference type="SMART" id="SM00184">
    <property type="entry name" value="RING"/>
    <property type="match status" value="1"/>
</dbReference>
<evidence type="ECO:0000256" key="2">
    <source>
        <dbReference type="ARBA" id="ARBA00022771"/>
    </source>
</evidence>
<dbReference type="Pfam" id="PF13920">
    <property type="entry name" value="zf-C3HC4_3"/>
    <property type="match status" value="1"/>
</dbReference>
<dbReference type="InterPro" id="IPR001841">
    <property type="entry name" value="Znf_RING"/>
</dbReference>
<dbReference type="InterPro" id="IPR017907">
    <property type="entry name" value="Znf_RING_CS"/>
</dbReference>
<evidence type="ECO:0000313" key="7">
    <source>
        <dbReference type="EMBL" id="RCI09195.1"/>
    </source>
</evidence>
<evidence type="ECO:0000313" key="8">
    <source>
        <dbReference type="Proteomes" id="UP000253664"/>
    </source>
</evidence>
<feature type="domain" description="RING-type" evidence="6">
    <location>
        <begin position="202"/>
        <end position="243"/>
    </location>
</feature>
<organism evidence="7 8">
    <name type="scientific">Ophiocordyceps polyrhachis-furcata BCC 54312</name>
    <dbReference type="NCBI Taxonomy" id="1330021"/>
    <lineage>
        <taxon>Eukaryota</taxon>
        <taxon>Fungi</taxon>
        <taxon>Dikarya</taxon>
        <taxon>Ascomycota</taxon>
        <taxon>Pezizomycotina</taxon>
        <taxon>Sordariomycetes</taxon>
        <taxon>Hypocreomycetidae</taxon>
        <taxon>Hypocreales</taxon>
        <taxon>Ophiocordycipitaceae</taxon>
        <taxon>Ophiocordyceps</taxon>
    </lineage>
</organism>
<dbReference type="SUPFAM" id="SSF57850">
    <property type="entry name" value="RING/U-box"/>
    <property type="match status" value="1"/>
</dbReference>
<protein>
    <recommendedName>
        <fullName evidence="6">RING-type domain-containing protein</fullName>
    </recommendedName>
</protein>
<name>A0A367L438_9HYPO</name>
<dbReference type="PROSITE" id="PS50089">
    <property type="entry name" value="ZF_RING_2"/>
    <property type="match status" value="1"/>
</dbReference>
<evidence type="ECO:0000259" key="6">
    <source>
        <dbReference type="PROSITE" id="PS50089"/>
    </source>
</evidence>
<dbReference type="InterPro" id="IPR013083">
    <property type="entry name" value="Znf_RING/FYVE/PHD"/>
</dbReference>
<keyword evidence="1" id="KW-0479">Metal-binding</keyword>
<keyword evidence="2 4" id="KW-0863">Zinc-finger</keyword>
<dbReference type="EMBL" id="LKCN02000016">
    <property type="protein sequence ID" value="RCI09195.1"/>
    <property type="molecule type" value="Genomic_DNA"/>
</dbReference>
<dbReference type="GO" id="GO:0008270">
    <property type="term" value="F:zinc ion binding"/>
    <property type="evidence" value="ECO:0007669"/>
    <property type="project" value="UniProtKB-KW"/>
</dbReference>